<reference evidence="2" key="2">
    <citation type="journal article" date="2022" name="Res Sq">
        <title>Comparative Genomics Reveals Insights into the Divergent Evolution of Astigmatic Mites and Household Pest Adaptations.</title>
        <authorList>
            <person name="Xiong Q."/>
            <person name="Wan A.T.-Y."/>
            <person name="Liu X.-Y."/>
            <person name="Fung C.S.-H."/>
            <person name="Xiao X."/>
            <person name="Malainual N."/>
            <person name="Hou J."/>
            <person name="Wang L."/>
            <person name="Wang M."/>
            <person name="Yang K."/>
            <person name="Cui Y."/>
            <person name="Leung E."/>
            <person name="Nong W."/>
            <person name="Shin S.-K."/>
            <person name="Au S."/>
            <person name="Jeong K.Y."/>
            <person name="Chew F.T."/>
            <person name="Hui J."/>
            <person name="Leung T.F."/>
            <person name="Tungtrongchitr A."/>
            <person name="Zhong N."/>
            <person name="Liu Z."/>
            <person name="Tsui S."/>
        </authorList>
    </citation>
    <scope>NUCLEOTIDE SEQUENCE</scope>
    <source>
        <strain evidence="2">Derf</strain>
        <tissue evidence="2">Whole organism</tissue>
    </source>
</reference>
<dbReference type="AlphaFoldDB" id="A0A922I134"/>
<evidence type="ECO:0000313" key="2">
    <source>
        <dbReference type="EMBL" id="KAH9517878.1"/>
    </source>
</evidence>
<evidence type="ECO:0000256" key="1">
    <source>
        <dbReference type="SAM" id="MobiDB-lite"/>
    </source>
</evidence>
<protein>
    <submittedName>
        <fullName evidence="2">Uncharacterized protein</fullName>
    </submittedName>
</protein>
<name>A0A922I134_DERFA</name>
<evidence type="ECO:0000313" key="3">
    <source>
        <dbReference type="Proteomes" id="UP000790347"/>
    </source>
</evidence>
<comment type="caution">
    <text evidence="2">The sequence shown here is derived from an EMBL/GenBank/DDBJ whole genome shotgun (WGS) entry which is preliminary data.</text>
</comment>
<accession>A0A922I134</accession>
<organism evidence="2 3">
    <name type="scientific">Dermatophagoides farinae</name>
    <name type="common">American house dust mite</name>
    <dbReference type="NCBI Taxonomy" id="6954"/>
    <lineage>
        <taxon>Eukaryota</taxon>
        <taxon>Metazoa</taxon>
        <taxon>Ecdysozoa</taxon>
        <taxon>Arthropoda</taxon>
        <taxon>Chelicerata</taxon>
        <taxon>Arachnida</taxon>
        <taxon>Acari</taxon>
        <taxon>Acariformes</taxon>
        <taxon>Sarcoptiformes</taxon>
        <taxon>Astigmata</taxon>
        <taxon>Psoroptidia</taxon>
        <taxon>Analgoidea</taxon>
        <taxon>Pyroglyphidae</taxon>
        <taxon>Dermatophagoidinae</taxon>
        <taxon>Dermatophagoides</taxon>
    </lineage>
</organism>
<sequence>MPRKKFRRSNGSRSNNDSIHTSKSTKSNQSSSSSNQTSCPNTNDQQQIDLDKISLVVRFNISLTIF</sequence>
<dbReference type="Proteomes" id="UP000790347">
    <property type="component" value="Unassembled WGS sequence"/>
</dbReference>
<feature type="compositionally biased region" description="Basic residues" evidence="1">
    <location>
        <begin position="1"/>
        <end position="10"/>
    </location>
</feature>
<gene>
    <name evidence="2" type="ORF">DERF_008496</name>
</gene>
<reference evidence="2" key="1">
    <citation type="submission" date="2013-05" db="EMBL/GenBank/DDBJ databases">
        <authorList>
            <person name="Yim A.K.Y."/>
            <person name="Chan T.F."/>
            <person name="Ji K.M."/>
            <person name="Liu X.Y."/>
            <person name="Zhou J.W."/>
            <person name="Li R.Q."/>
            <person name="Yang K.Y."/>
            <person name="Li J."/>
            <person name="Li M."/>
            <person name="Law P.T.W."/>
            <person name="Wu Y.L."/>
            <person name="Cai Z.L."/>
            <person name="Qin H."/>
            <person name="Bao Y."/>
            <person name="Leung R.K.K."/>
            <person name="Ng P.K.S."/>
            <person name="Zou J."/>
            <person name="Zhong X.J."/>
            <person name="Ran P.X."/>
            <person name="Zhong N.S."/>
            <person name="Liu Z.G."/>
            <person name="Tsui S.K.W."/>
        </authorList>
    </citation>
    <scope>NUCLEOTIDE SEQUENCE</scope>
    <source>
        <strain evidence="2">Derf</strain>
        <tissue evidence="2">Whole organism</tissue>
    </source>
</reference>
<feature type="compositionally biased region" description="Low complexity" evidence="1">
    <location>
        <begin position="11"/>
        <end position="38"/>
    </location>
</feature>
<keyword evidence="3" id="KW-1185">Reference proteome</keyword>
<feature type="region of interest" description="Disordered" evidence="1">
    <location>
        <begin position="1"/>
        <end position="47"/>
    </location>
</feature>
<dbReference type="EMBL" id="ASGP02000003">
    <property type="protein sequence ID" value="KAH9517878.1"/>
    <property type="molecule type" value="Genomic_DNA"/>
</dbReference>
<proteinExistence type="predicted"/>